<dbReference type="Gene3D" id="3.30.1330.30">
    <property type="match status" value="1"/>
</dbReference>
<proteinExistence type="predicted"/>
<organism evidence="2 3">
    <name type="scientific">Selenomonas noxia F0398</name>
    <dbReference type="NCBI Taxonomy" id="702437"/>
    <lineage>
        <taxon>Bacteria</taxon>
        <taxon>Bacillati</taxon>
        <taxon>Bacillota</taxon>
        <taxon>Negativicutes</taxon>
        <taxon>Selenomonadales</taxon>
        <taxon>Selenomonadaceae</taxon>
        <taxon>Selenomonas</taxon>
    </lineage>
</organism>
<dbReference type="InterPro" id="IPR004038">
    <property type="entry name" value="Ribosomal_eL8/eL30/eS12/Gad45"/>
</dbReference>
<accession>A0ABP2MSM0</accession>
<evidence type="ECO:0000313" key="2">
    <source>
        <dbReference type="EMBL" id="EHG25836.1"/>
    </source>
</evidence>
<dbReference type="RefSeq" id="WP_006695837.1">
    <property type="nucleotide sequence ID" value="NZ_JH376857.1"/>
</dbReference>
<dbReference type="Proteomes" id="UP000003175">
    <property type="component" value="Unassembled WGS sequence"/>
</dbReference>
<feature type="domain" description="Ribosomal protein eL8/eL30/eS12/Gadd45" evidence="1">
    <location>
        <begin position="6"/>
        <end position="79"/>
    </location>
</feature>
<dbReference type="EMBL" id="ADGH01000003">
    <property type="protein sequence ID" value="EHG25836.1"/>
    <property type="molecule type" value="Genomic_DNA"/>
</dbReference>
<gene>
    <name evidence="2" type="ORF">HMPREF9432_00337</name>
</gene>
<name>A0ABP2MSM0_9FIRM</name>
<dbReference type="InterPro" id="IPR029064">
    <property type="entry name" value="Ribosomal_eL30-like_sf"/>
</dbReference>
<sequence length="81" mass="8558">MSLEKLRTARTVAGIHQVCKAVLSGEAETVFIAADVDDRVLGPLLAACREKGIVPERTATKAELGERARLDVSAAAVATLR</sequence>
<dbReference type="SUPFAM" id="SSF55315">
    <property type="entry name" value="L30e-like"/>
    <property type="match status" value="1"/>
</dbReference>
<reference evidence="2 3" key="1">
    <citation type="submission" date="2011-08" db="EMBL/GenBank/DDBJ databases">
        <title>The Genome Sequence of Selenomonas noxia F0398.</title>
        <authorList>
            <consortium name="The Broad Institute Genome Sequencing Platform"/>
            <person name="Earl A."/>
            <person name="Ward D."/>
            <person name="Feldgarden M."/>
            <person name="Gevers D."/>
            <person name="Izard J."/>
            <person name="Ganesan A."/>
            <person name="Blanton J.M."/>
            <person name="Baranova O.V."/>
            <person name="Tanner A.C."/>
            <person name="Dewhirst F.E."/>
            <person name="Young S.K."/>
            <person name="Zeng Q."/>
            <person name="Gargeya S."/>
            <person name="Fitzgerald M."/>
            <person name="Haas B."/>
            <person name="Abouelleil A."/>
            <person name="Alvarado L."/>
            <person name="Arachchi H.M."/>
            <person name="Berlin A."/>
            <person name="Brown A."/>
            <person name="Chapman S.B."/>
            <person name="Chen Z."/>
            <person name="Dunbar C."/>
            <person name="Freedman E."/>
            <person name="Gearin G."/>
            <person name="Gellesch M."/>
            <person name="Goldberg J."/>
            <person name="Griggs A."/>
            <person name="Gujja S."/>
            <person name="Heiman D."/>
            <person name="Howarth C."/>
            <person name="Larson L."/>
            <person name="Lui A."/>
            <person name="MacDonald P.J.P."/>
            <person name="Montmayeur A."/>
            <person name="Murphy C."/>
            <person name="Neiman D."/>
            <person name="Pearson M."/>
            <person name="Priest M."/>
            <person name="Roberts A."/>
            <person name="Saif S."/>
            <person name="Shea T."/>
            <person name="Shenoy N."/>
            <person name="Sisk P."/>
            <person name="Stolte C."/>
            <person name="Sykes S."/>
            <person name="Wortman J."/>
            <person name="Nusbaum C."/>
            <person name="Birren B."/>
        </authorList>
    </citation>
    <scope>NUCLEOTIDE SEQUENCE [LARGE SCALE GENOMIC DNA]</scope>
    <source>
        <strain evidence="2 3">F0398</strain>
    </source>
</reference>
<dbReference type="Pfam" id="PF01248">
    <property type="entry name" value="Ribosomal_L7Ae"/>
    <property type="match status" value="1"/>
</dbReference>
<evidence type="ECO:0000313" key="3">
    <source>
        <dbReference type="Proteomes" id="UP000003175"/>
    </source>
</evidence>
<evidence type="ECO:0000259" key="1">
    <source>
        <dbReference type="Pfam" id="PF01248"/>
    </source>
</evidence>
<keyword evidence="3" id="KW-1185">Reference proteome</keyword>
<protein>
    <recommendedName>
        <fullName evidence="1">Ribosomal protein eL8/eL30/eS12/Gadd45 domain-containing protein</fullName>
    </recommendedName>
</protein>
<comment type="caution">
    <text evidence="2">The sequence shown here is derived from an EMBL/GenBank/DDBJ whole genome shotgun (WGS) entry which is preliminary data.</text>
</comment>